<dbReference type="InterPro" id="IPR012434">
    <property type="entry name" value="DUF1631"/>
</dbReference>
<dbReference type="EMBL" id="CP154858">
    <property type="protein sequence ID" value="XDT72914.1"/>
    <property type="molecule type" value="Genomic_DNA"/>
</dbReference>
<proteinExistence type="predicted"/>
<dbReference type="AlphaFoldDB" id="A0AB39UXI9"/>
<accession>A0AB39UXI9</accession>
<evidence type="ECO:0000313" key="2">
    <source>
        <dbReference type="EMBL" id="XDT72914.1"/>
    </source>
</evidence>
<gene>
    <name evidence="2" type="ORF">AAIA72_02700</name>
</gene>
<dbReference type="Pfam" id="PF07793">
    <property type="entry name" value="DUF1631"/>
    <property type="match status" value="1"/>
</dbReference>
<protein>
    <submittedName>
        <fullName evidence="2">DUF1631 family protein</fullName>
    </submittedName>
</protein>
<evidence type="ECO:0000256" key="1">
    <source>
        <dbReference type="SAM" id="MobiDB-lite"/>
    </source>
</evidence>
<sequence length="662" mass="75255">MLADTTPSIQTLGERFAHAVMRVSLPDIDRIVRHAGDVVRADVDRHEAAAWLVRYLSSHESGLEAIIRAWLADTRQADTTFFNTLWWADKAFEIWSRHSHLDDFIKRAFRRRRFVFAAILLEYTEFVFDDGHALARMIDLLENLFQGWTDEGEAPPDYIYTPLKRFSEFLDHPDCLDEAFRERVLQDIEAAWKKEAQRRERLEQRLIDSERGLDQAWVSQKAAIHTVNEALEAPLPPDAIRFLTGPWLDSLRLIYLDEGHQSKKGRIAHAMTQNMAWLLAPRSPEERQRQLSLGARILDYVEPLFISLDSQPEDKVRWLDTLQALILEVLKGHDPERVNPERLPEPEADGVPAMDSEDVAVQCWVGRWFMESGQRKKLLTWLPGRRTILWCDINGRKVGYQPVLHFLEALAAHQVVPLDEAGTLRLALQRVAKKLVELDEQQQARRRHTEEKRAELIRLAREKAAREAERLRELRESLKLPEPREEESDGADQDEPEKTGADASQAEAGFVDNAARAGSEVSDDNAAGSEAVSTSSDGVSQSGTATDSPRSGQTQPETRPAEPPPGDAMRMFRRILETLQADTWIRIDHEDGARKYRIAARLQSTGKLILANELGTRAGDLSWQEALELLSAGKLTILGKSEDVNARMTRAFGRVARRRKPS</sequence>
<name>A0AB39UXI9_9GAMM</name>
<feature type="region of interest" description="Disordered" evidence="1">
    <location>
        <begin position="474"/>
        <end position="568"/>
    </location>
</feature>
<dbReference type="KEGG" id="tcd:AAIA72_02700"/>
<feature type="compositionally biased region" description="Polar residues" evidence="1">
    <location>
        <begin position="531"/>
        <end position="557"/>
    </location>
</feature>
<feature type="compositionally biased region" description="Acidic residues" evidence="1">
    <location>
        <begin position="484"/>
        <end position="495"/>
    </location>
</feature>
<dbReference type="RefSeq" id="WP_369601914.1">
    <property type="nucleotide sequence ID" value="NZ_CP154858.1"/>
</dbReference>
<feature type="compositionally biased region" description="Basic and acidic residues" evidence="1">
    <location>
        <begin position="474"/>
        <end position="483"/>
    </location>
</feature>
<organism evidence="2">
    <name type="scientific">Thermohahella caldifontis</name>
    <dbReference type="NCBI Taxonomy" id="3142973"/>
    <lineage>
        <taxon>Bacteria</taxon>
        <taxon>Pseudomonadati</taxon>
        <taxon>Pseudomonadota</taxon>
        <taxon>Gammaproteobacteria</taxon>
        <taxon>Oceanospirillales</taxon>
        <taxon>Hahellaceae</taxon>
        <taxon>Thermohahella</taxon>
    </lineage>
</organism>
<reference evidence="2" key="1">
    <citation type="submission" date="2024-05" db="EMBL/GenBank/DDBJ databases">
        <title>Genome sequencing of novel strain.</title>
        <authorList>
            <person name="Ganbat D."/>
            <person name="Ganbat S."/>
            <person name="Lee S.-J."/>
        </authorList>
    </citation>
    <scope>NUCLEOTIDE SEQUENCE</scope>
    <source>
        <strain evidence="2">SMD15-11</strain>
    </source>
</reference>